<name>A0AA38YEY1_9EURO</name>
<feature type="region of interest" description="Disordered" evidence="1">
    <location>
        <begin position="193"/>
        <end position="259"/>
    </location>
</feature>
<evidence type="ECO:0000256" key="2">
    <source>
        <dbReference type="SAM" id="SignalP"/>
    </source>
</evidence>
<dbReference type="AlphaFoldDB" id="A0AA38YEY1"/>
<feature type="region of interest" description="Disordered" evidence="1">
    <location>
        <begin position="152"/>
        <end position="176"/>
    </location>
</feature>
<organism evidence="3 4">
    <name type="scientific">Knufia peltigerae</name>
    <dbReference type="NCBI Taxonomy" id="1002370"/>
    <lineage>
        <taxon>Eukaryota</taxon>
        <taxon>Fungi</taxon>
        <taxon>Dikarya</taxon>
        <taxon>Ascomycota</taxon>
        <taxon>Pezizomycotina</taxon>
        <taxon>Eurotiomycetes</taxon>
        <taxon>Chaetothyriomycetidae</taxon>
        <taxon>Chaetothyriales</taxon>
        <taxon>Trichomeriaceae</taxon>
        <taxon>Knufia</taxon>
    </lineage>
</organism>
<feature type="signal peptide" evidence="2">
    <location>
        <begin position="1"/>
        <end position="21"/>
    </location>
</feature>
<comment type="caution">
    <text evidence="3">The sequence shown here is derived from an EMBL/GenBank/DDBJ whole genome shotgun (WGS) entry which is preliminary data.</text>
</comment>
<sequence length="259" mass="29211">MCNLFVPLCPFVLHSIATGQAQTQPNDCPDAKILFSYLSRNPYKNSSDPDQPQSKPLALKTAKLYKRTSWHTCPCFFQTVSVLHPLPGPSKPVFGFAYKYCARCSAAARVLRPMRLGGIGDRNYKGDQYFNRCIFAGVQGVFADSTNSPDVYSNLTRSAPPPPPQQQQAHSQVKMFADEGGQSQRSYYHDLDEAGIDPDFEDDTTDTTTLHRETSRRRYGERTETPSTSESRRRTFQSGLDAYLNETYGSRGEKNTHWR</sequence>
<evidence type="ECO:0000256" key="1">
    <source>
        <dbReference type="SAM" id="MobiDB-lite"/>
    </source>
</evidence>
<keyword evidence="2" id="KW-0732">Signal</keyword>
<proteinExistence type="predicted"/>
<reference evidence="3" key="1">
    <citation type="submission" date="2022-10" db="EMBL/GenBank/DDBJ databases">
        <title>Culturing micro-colonial fungi from biological soil crusts in the Mojave desert and describing Neophaeococcomyces mojavensis, and introducing the new genera and species Taxawa tesnikishii.</title>
        <authorList>
            <person name="Kurbessoian T."/>
            <person name="Stajich J.E."/>
        </authorList>
    </citation>
    <scope>NUCLEOTIDE SEQUENCE</scope>
    <source>
        <strain evidence="3">TK_35</strain>
    </source>
</reference>
<dbReference type="Proteomes" id="UP001172681">
    <property type="component" value="Unassembled WGS sequence"/>
</dbReference>
<evidence type="ECO:0000313" key="3">
    <source>
        <dbReference type="EMBL" id="KAJ9646888.1"/>
    </source>
</evidence>
<feature type="compositionally biased region" description="Acidic residues" evidence="1">
    <location>
        <begin position="193"/>
        <end position="205"/>
    </location>
</feature>
<gene>
    <name evidence="3" type="ORF">H2204_000580</name>
</gene>
<dbReference type="EMBL" id="JAPDRN010000002">
    <property type="protein sequence ID" value="KAJ9646888.1"/>
    <property type="molecule type" value="Genomic_DNA"/>
</dbReference>
<accession>A0AA38YEY1</accession>
<feature type="chain" id="PRO_5041284438" evidence="2">
    <location>
        <begin position="22"/>
        <end position="259"/>
    </location>
</feature>
<evidence type="ECO:0000313" key="4">
    <source>
        <dbReference type="Proteomes" id="UP001172681"/>
    </source>
</evidence>
<keyword evidence="4" id="KW-1185">Reference proteome</keyword>
<protein>
    <submittedName>
        <fullName evidence="3">Uncharacterized protein</fullName>
    </submittedName>
</protein>
<feature type="compositionally biased region" description="Basic and acidic residues" evidence="1">
    <location>
        <begin position="209"/>
        <end position="224"/>
    </location>
</feature>